<dbReference type="EMBL" id="BJHY01000001">
    <property type="protein sequence ID" value="GDY70668.1"/>
    <property type="molecule type" value="Genomic_DNA"/>
</dbReference>
<evidence type="ECO:0000313" key="3">
    <source>
        <dbReference type="Proteomes" id="UP000299211"/>
    </source>
</evidence>
<accession>A0A4D4MFA7</accession>
<gene>
    <name evidence="1" type="ORF">SAV14893_083430</name>
    <name evidence="2" type="ORF">SAV31267_001530</name>
</gene>
<dbReference type="Proteomes" id="UP000299211">
    <property type="component" value="Unassembled WGS sequence"/>
</dbReference>
<organism evidence="2 3">
    <name type="scientific">Streptomyces avermitilis</name>
    <dbReference type="NCBI Taxonomy" id="33903"/>
    <lineage>
        <taxon>Bacteria</taxon>
        <taxon>Bacillati</taxon>
        <taxon>Actinomycetota</taxon>
        <taxon>Actinomycetes</taxon>
        <taxon>Kitasatosporales</taxon>
        <taxon>Streptomycetaceae</taxon>
        <taxon>Streptomyces</taxon>
    </lineage>
</organism>
<dbReference type="EMBL" id="BJHX01000001">
    <property type="protein sequence ID" value="GDY68950.1"/>
    <property type="molecule type" value="Genomic_DNA"/>
</dbReference>
<sequence>MHYFDVVHDSFLPRYLEVLARDARKAAERLDEHSVEIAAGVGYSDFSEGHQNLRPLEPNHSYDLTQPCTIHIGRLSNSLAISVDKSSGEISSALLPNMVGWIDDYPWLDKSPTEGE</sequence>
<dbReference type="Proteomes" id="UP000302139">
    <property type="component" value="Unassembled WGS sequence"/>
</dbReference>
<reference evidence="2 3" key="1">
    <citation type="submission" date="2019-04" db="EMBL/GenBank/DDBJ databases">
        <title>Draft genome sequences of Streptomyces avermitilis ATCC 31267.</title>
        <authorList>
            <person name="Komaki H."/>
            <person name="Tamura T."/>
            <person name="Hosoyama A."/>
        </authorList>
    </citation>
    <scope>NUCLEOTIDE SEQUENCE [LARGE SCALE GENOMIC DNA]</scope>
    <source>
        <strain evidence="2 3">ATCC 31267</strain>
    </source>
</reference>
<protein>
    <submittedName>
        <fullName evidence="2">Uncharacterized protein</fullName>
    </submittedName>
</protein>
<dbReference type="AlphaFoldDB" id="A0A4D4MFA7"/>
<name>A0A4D4MFA7_STRAX</name>
<comment type="caution">
    <text evidence="2">The sequence shown here is derived from an EMBL/GenBank/DDBJ whole genome shotgun (WGS) entry which is preliminary data.</text>
</comment>
<evidence type="ECO:0000313" key="1">
    <source>
        <dbReference type="EMBL" id="GDY68950.1"/>
    </source>
</evidence>
<reference evidence="1 4" key="2">
    <citation type="submission" date="2019-04" db="EMBL/GenBank/DDBJ databases">
        <title>Draft genome sequences of Streptomyces avermitilis NBRC 14893.</title>
        <authorList>
            <person name="Komaki H."/>
            <person name="Tamura T."/>
            <person name="Hosoyama A."/>
        </authorList>
    </citation>
    <scope>NUCLEOTIDE SEQUENCE [LARGE SCALE GENOMIC DNA]</scope>
    <source>
        <strain evidence="1 4">NBRC 14893</strain>
    </source>
</reference>
<evidence type="ECO:0000313" key="2">
    <source>
        <dbReference type="EMBL" id="GDY70668.1"/>
    </source>
</evidence>
<proteinExistence type="predicted"/>
<evidence type="ECO:0000313" key="4">
    <source>
        <dbReference type="Proteomes" id="UP000302139"/>
    </source>
</evidence>